<reference evidence="2" key="1">
    <citation type="journal article" date="2012" name="Science">
        <title>Fermentation, hydrogen, and sulfur metabolism in multiple uncultivated bacterial phyla.</title>
        <authorList>
            <person name="Wrighton K.C."/>
            <person name="Thomas B.C."/>
            <person name="Sharon I."/>
            <person name="Miller C.S."/>
            <person name="Castelle C.J."/>
            <person name="VerBerkmoes N.C."/>
            <person name="Wilkins M.J."/>
            <person name="Hettich R.L."/>
            <person name="Lipton M.S."/>
            <person name="Williams K.H."/>
            <person name="Long P.E."/>
            <person name="Banfield J.F."/>
        </authorList>
    </citation>
    <scope>NUCLEOTIDE SEQUENCE [LARGE SCALE GENOMIC DNA]</scope>
</reference>
<dbReference type="InterPro" id="IPR045584">
    <property type="entry name" value="Pilin-like"/>
</dbReference>
<dbReference type="SUPFAM" id="SSF49899">
    <property type="entry name" value="Concanavalin A-like lectins/glucanases"/>
    <property type="match status" value="1"/>
</dbReference>
<dbReference type="InterPro" id="IPR013320">
    <property type="entry name" value="ConA-like_dom_sf"/>
</dbReference>
<evidence type="ECO:0000256" key="1">
    <source>
        <dbReference type="SAM" id="Phobius"/>
    </source>
</evidence>
<gene>
    <name evidence="2" type="ORF">ACD_3C00180G0002</name>
</gene>
<dbReference type="NCBIfam" id="TIGR02532">
    <property type="entry name" value="IV_pilin_GFxxxE"/>
    <property type="match status" value="1"/>
</dbReference>
<keyword evidence="1" id="KW-0812">Transmembrane</keyword>
<organism evidence="2">
    <name type="scientific">uncultured bacterium</name>
    <name type="common">gcode 4</name>
    <dbReference type="NCBI Taxonomy" id="1234023"/>
    <lineage>
        <taxon>Bacteria</taxon>
        <taxon>environmental samples</taxon>
    </lineage>
</organism>
<evidence type="ECO:0008006" key="3">
    <source>
        <dbReference type="Google" id="ProtNLM"/>
    </source>
</evidence>
<dbReference type="InterPro" id="IPR012902">
    <property type="entry name" value="N_methyl_site"/>
</dbReference>
<dbReference type="Gene3D" id="2.60.120.200">
    <property type="match status" value="1"/>
</dbReference>
<accession>K2F9A8</accession>
<comment type="caution">
    <text evidence="2">The sequence shown here is derived from an EMBL/GenBank/DDBJ whole genome shotgun (WGS) entry which is preliminary data.</text>
</comment>
<sequence>MFDADKFKIKWRPNQMKSISAFTLVELIVVIVILAILATIAFMSFSSQSISARDSTRLTDMSNIAKWLSVFNATSWRYPAPDNPISITASWILLWQQWYAGANVLNMIKISWWWKDPLDNLTYYTYSTNSNQSKFQLLWFLEDGSNNALSLIPFVNKNQLTFLSDWIGKVNADLSSYSWRYLVSKWDNIWILLNNSTLVPVQSANSPIDLVKAQSGTSYKAIFWNENSWNNISMSWSDVFTNLYFKNNDLIRNPSLGIFDESLVWLWDMETLSWTSMKDLSRSNLNWVIYWSWMQSVSGKLWQARKFNGINDYIQSWDTEVGDLLTVSVWIKPDDLSASRPIICKKHSTVTSWCSFHLIVNTTWKVLWSYTSSGNYYFNTTTIQSHVKIWQWTHIVYQKGVWWKNAQKIFINWILVQTWIFSYPSASTDSTTIDNSSNPTKIWNDVDNLFFNGSIDDLRIYNRVLSDSEILWLYNSLR</sequence>
<proteinExistence type="predicted"/>
<evidence type="ECO:0000313" key="2">
    <source>
        <dbReference type="EMBL" id="EKE27651.1"/>
    </source>
</evidence>
<dbReference type="AlphaFoldDB" id="K2F9A8"/>
<name>K2F9A8_9BACT</name>
<keyword evidence="1" id="KW-1133">Transmembrane helix</keyword>
<protein>
    <recommendedName>
        <fullName evidence="3">LamG-like jellyroll fold domain-containing protein</fullName>
    </recommendedName>
</protein>
<dbReference type="SUPFAM" id="SSF54523">
    <property type="entry name" value="Pili subunits"/>
    <property type="match status" value="1"/>
</dbReference>
<dbReference type="Pfam" id="PF07963">
    <property type="entry name" value="N_methyl"/>
    <property type="match status" value="1"/>
</dbReference>
<keyword evidence="1" id="KW-0472">Membrane</keyword>
<feature type="transmembrane region" description="Helical" evidence="1">
    <location>
        <begin position="21"/>
        <end position="45"/>
    </location>
</feature>
<dbReference type="Gene3D" id="3.30.700.10">
    <property type="entry name" value="Glycoprotein, Type 4 Pilin"/>
    <property type="match status" value="1"/>
</dbReference>
<dbReference type="EMBL" id="AMFJ01000454">
    <property type="protein sequence ID" value="EKE27651.1"/>
    <property type="molecule type" value="Genomic_DNA"/>
</dbReference>
<dbReference type="Pfam" id="PF13385">
    <property type="entry name" value="Laminin_G_3"/>
    <property type="match status" value="1"/>
</dbReference>